<evidence type="ECO:0008006" key="2">
    <source>
        <dbReference type="Google" id="ProtNLM"/>
    </source>
</evidence>
<dbReference type="AlphaFoldDB" id="S5DNC8"/>
<dbReference type="EMBL" id="KC811117">
    <property type="protein sequence ID" value="AGQ18968.1"/>
    <property type="molecule type" value="Genomic_DNA"/>
</dbReference>
<evidence type="ECO:0000313" key="1">
    <source>
        <dbReference type="EMBL" id="AGQ18968.1"/>
    </source>
</evidence>
<sequence>MTNNELQQLSSDFFQNSLDSSPTSAIMRGHKQYFDQIEEMTDETFKKETKKVNDFISRLEGINAESLSNREKVTHGMLEFALSSNKDSLLDRSWEFGAGVSGFTGFLIDYNQQMFVPDSESADMLLKRLELYKRLYTQIAEVQKIGLNNNRVATERNLLRTIDQLENYLGSSLEEDPLLLINFSPEISESFISDWKEKAKKIIDVNIRPTVLAYLDQLKTEHIPKGRTDEHSGIMWIEGGEETYLRALRKYTGHKDITVQEVHNVGLSEIDRLKKEFFEIGESVFPGVSTPEEVLQKMQTEPSMRYESKEQMLQLAVDTIERAYKPLEEWFTVFPKSPCKVLPVPAESEQHAPPAYYYPPLPDGSRDGTYFLNTFKAETKSIFEAESVAFHEAIPGHHLDRTIAVELQDVPDFQKYVASTAFVEGWGLYSEQLANEMGLYSNDVQQLGRLGNDAWRACRLVLDTGMHGMGWSRDKAIEFFKANSPIEEINSEIETDRYIAWPGQACSYKMGQLKIEELRRKAEKELGDKFDIRYFHDEVLCDGGITLPILENKIDAFIAKHKS</sequence>
<proteinExistence type="predicted"/>
<dbReference type="Pfam" id="PF05960">
    <property type="entry name" value="DUF885"/>
    <property type="match status" value="1"/>
</dbReference>
<organism evidence="1">
    <name type="scientific">Candidatus Actinomarina minuta</name>
    <dbReference type="NCBI Taxonomy" id="1389454"/>
    <lineage>
        <taxon>Bacteria</taxon>
        <taxon>Bacillati</taxon>
        <taxon>Actinomycetota</taxon>
        <taxon>Actinomycetes</taxon>
        <taxon>Candidatus Actinomarinidae</taxon>
        <taxon>Candidatus Actinomarinales</taxon>
        <taxon>Candidatus Actinomarineae</taxon>
        <taxon>Candidatus Actinomarinaceae</taxon>
        <taxon>Candidatus Actinomarina</taxon>
    </lineage>
</organism>
<protein>
    <recommendedName>
        <fullName evidence="2">DUF885 domain-containing protein</fullName>
    </recommendedName>
</protein>
<dbReference type="InterPro" id="IPR010281">
    <property type="entry name" value="DUF885"/>
</dbReference>
<reference evidence="1" key="1">
    <citation type="journal article" date="2013" name="Sci. Rep.">
        <title>Metagenomics uncovers a new group of low GC and ultra-small marine Actinobacteria.</title>
        <authorList>
            <person name="Ghai R."/>
            <person name="Mizuno C.M."/>
            <person name="Picazo A."/>
            <person name="Camacho A."/>
            <person name="Rodriguez-Valera F."/>
        </authorList>
    </citation>
    <scope>NUCLEOTIDE SEQUENCE</scope>
</reference>
<dbReference type="PANTHER" id="PTHR33361:SF2">
    <property type="entry name" value="DUF885 DOMAIN-CONTAINING PROTEIN"/>
    <property type="match status" value="1"/>
</dbReference>
<name>S5DNC8_9ACTN</name>
<dbReference type="PANTHER" id="PTHR33361">
    <property type="entry name" value="GLR0591 PROTEIN"/>
    <property type="match status" value="1"/>
</dbReference>
<accession>S5DNC8</accession>